<dbReference type="GO" id="GO:0006633">
    <property type="term" value="P:fatty acid biosynthetic process"/>
    <property type="evidence" value="ECO:0007669"/>
    <property type="project" value="InterPro"/>
</dbReference>
<dbReference type="SUPFAM" id="SSF53901">
    <property type="entry name" value="Thiolase-like"/>
    <property type="match status" value="2"/>
</dbReference>
<evidence type="ECO:0000256" key="3">
    <source>
        <dbReference type="RuleBase" id="RU003694"/>
    </source>
</evidence>
<dbReference type="SMART" id="SM00825">
    <property type="entry name" value="PKS_KS"/>
    <property type="match status" value="1"/>
</dbReference>
<dbReference type="eggNOG" id="COG0304">
    <property type="taxonomic scope" value="Bacteria"/>
</dbReference>
<evidence type="ECO:0000313" key="6">
    <source>
        <dbReference type="Proteomes" id="UP000023268"/>
    </source>
</evidence>
<dbReference type="InterPro" id="IPR014031">
    <property type="entry name" value="Ketoacyl_synth_C"/>
</dbReference>
<dbReference type="AlphaFoldDB" id="A0A016XGE2"/>
<feature type="domain" description="Ketosynthase family 3 (KS3)" evidence="4">
    <location>
        <begin position="1"/>
        <end position="413"/>
    </location>
</feature>
<protein>
    <submittedName>
        <fullName evidence="5">3-oxoacyl-ACP synthase</fullName>
    </submittedName>
</protein>
<dbReference type="Pfam" id="PF00109">
    <property type="entry name" value="ketoacyl-synt"/>
    <property type="match status" value="1"/>
</dbReference>
<dbReference type="InterPro" id="IPR018201">
    <property type="entry name" value="Ketoacyl_synth_AS"/>
</dbReference>
<dbReference type="InterPro" id="IPR000794">
    <property type="entry name" value="Beta-ketoacyl_synthase"/>
</dbReference>
<comment type="caution">
    <text evidence="5">The sequence shown here is derived from an EMBL/GenBank/DDBJ whole genome shotgun (WGS) entry which is preliminary data.</text>
</comment>
<evidence type="ECO:0000259" key="4">
    <source>
        <dbReference type="PROSITE" id="PS52004"/>
    </source>
</evidence>
<evidence type="ECO:0000313" key="5">
    <source>
        <dbReference type="EMBL" id="EYC51154.1"/>
    </source>
</evidence>
<gene>
    <name evidence="5" type="ORF">AZ34_08705</name>
</gene>
<dbReference type="InterPro" id="IPR016039">
    <property type="entry name" value="Thiolase-like"/>
</dbReference>
<dbReference type="NCBIfam" id="NF006618">
    <property type="entry name" value="PRK09185.1"/>
    <property type="match status" value="1"/>
</dbReference>
<dbReference type="PROSITE" id="PS52004">
    <property type="entry name" value="KS3_2"/>
    <property type="match status" value="1"/>
</dbReference>
<dbReference type="GO" id="GO:0005829">
    <property type="term" value="C:cytosol"/>
    <property type="evidence" value="ECO:0007669"/>
    <property type="project" value="TreeGrafter"/>
</dbReference>
<dbReference type="STRING" id="1458275.AZ34_08705"/>
<dbReference type="PANTHER" id="PTHR11712:SF320">
    <property type="entry name" value="BETA-KETOACYL SYNTHASE"/>
    <property type="match status" value="1"/>
</dbReference>
<dbReference type="Proteomes" id="UP000023268">
    <property type="component" value="Unassembled WGS sequence"/>
</dbReference>
<accession>A0A016XGE2</accession>
<dbReference type="Gene3D" id="3.40.47.10">
    <property type="match status" value="2"/>
</dbReference>
<comment type="similarity">
    <text evidence="1 3">Belongs to the thiolase-like superfamily. Beta-ketoacyl-ACP synthases family.</text>
</comment>
<dbReference type="PROSITE" id="PS00606">
    <property type="entry name" value="KS3_1"/>
    <property type="match status" value="1"/>
</dbReference>
<dbReference type="PANTHER" id="PTHR11712">
    <property type="entry name" value="POLYKETIDE SYNTHASE-RELATED"/>
    <property type="match status" value="1"/>
</dbReference>
<proteinExistence type="inferred from homology"/>
<reference evidence="5 6" key="1">
    <citation type="submission" date="2014-02" db="EMBL/GenBank/DDBJ databases">
        <title>Draft Genome of Hylemonella gracilis isolated from the Niagara River.</title>
        <authorList>
            <person name="Pawlowski D.R."/>
            <person name="Koudelka G.B."/>
        </authorList>
    </citation>
    <scope>NUCLEOTIDE SEQUENCE [LARGE SCALE GENOMIC DNA]</scope>
    <source>
        <strain evidence="5 6">Niagara R</strain>
    </source>
</reference>
<dbReference type="EMBL" id="JEMG01000001">
    <property type="protein sequence ID" value="EYC51154.1"/>
    <property type="molecule type" value="Genomic_DNA"/>
</dbReference>
<name>A0A016XGE2_9BURK</name>
<sequence>MTFHLNALGLLCALGNGVDEVRRQLFNATALPGTLGVRPCALYAPYAPLHPGQETPTSLHLGCLPDTVALPTLEDLPVEERTRSNAMLTLALAQIQPQVDAAIARHGPERVAVVLGASTAGLEEGLQAARQFQAQGRFPNHYHYGQQEMGNAAAFLRRSLGLRGPAHVISTACSSGAKALASGARLLQAGLADAVIAGGVDALSAFTIAGFSALESVSAERCLPLSANRTGINLGEGAALFLMSREPAASPGEGVCLSGWGETSDAHHMSAPEPSGRGAAEAMRLAMARARLTPGEVDYVNLHGTATPQNDAMESRAILDVLGSDVPVSSTKPLTGHTLAAAGAIEAALAWITLADNPQGRLPPHVWDGAWDDTLPRLTLARASAPALGRPVHHVLSNSFAFGGSNATLILSRT</sequence>
<organism evidence="5 6">
    <name type="scientific">Hylemonella gracilis str. Niagara R</name>
    <dbReference type="NCBI Taxonomy" id="1458275"/>
    <lineage>
        <taxon>Bacteria</taxon>
        <taxon>Pseudomonadati</taxon>
        <taxon>Pseudomonadota</taxon>
        <taxon>Betaproteobacteria</taxon>
        <taxon>Burkholderiales</taxon>
        <taxon>Comamonadaceae</taxon>
        <taxon>Hylemonella</taxon>
    </lineage>
</organism>
<evidence type="ECO:0000256" key="1">
    <source>
        <dbReference type="ARBA" id="ARBA00008467"/>
    </source>
</evidence>
<keyword evidence="2 3" id="KW-0808">Transferase</keyword>
<dbReference type="Pfam" id="PF02801">
    <property type="entry name" value="Ketoacyl-synt_C"/>
    <property type="match status" value="1"/>
</dbReference>
<dbReference type="InterPro" id="IPR020841">
    <property type="entry name" value="PKS_Beta-ketoAc_synthase_dom"/>
</dbReference>
<dbReference type="GO" id="GO:0004315">
    <property type="term" value="F:3-oxoacyl-[acyl-carrier-protein] synthase activity"/>
    <property type="evidence" value="ECO:0007669"/>
    <property type="project" value="InterPro"/>
</dbReference>
<dbReference type="OrthoDB" id="9808669at2"/>
<dbReference type="RefSeq" id="WP_035607071.1">
    <property type="nucleotide sequence ID" value="NZ_JEMG01000001.1"/>
</dbReference>
<evidence type="ECO:0000256" key="2">
    <source>
        <dbReference type="ARBA" id="ARBA00022679"/>
    </source>
</evidence>
<dbReference type="CDD" id="cd00834">
    <property type="entry name" value="KAS_I_II"/>
    <property type="match status" value="1"/>
</dbReference>
<dbReference type="InterPro" id="IPR014030">
    <property type="entry name" value="Ketoacyl_synth_N"/>
</dbReference>